<dbReference type="InterPro" id="IPR006115">
    <property type="entry name" value="6PGDH_NADP-bd"/>
</dbReference>
<evidence type="ECO:0000256" key="2">
    <source>
        <dbReference type="ARBA" id="ARBA00023002"/>
    </source>
</evidence>
<dbReference type="InterPro" id="IPR036291">
    <property type="entry name" value="NAD(P)-bd_dom_sf"/>
</dbReference>
<feature type="domain" description="6-phosphogluconate dehydrogenase NADP-binding" evidence="4">
    <location>
        <begin position="3"/>
        <end position="159"/>
    </location>
</feature>
<dbReference type="Pfam" id="PF14833">
    <property type="entry name" value="NAD_binding_11"/>
    <property type="match status" value="1"/>
</dbReference>
<evidence type="ECO:0000259" key="5">
    <source>
        <dbReference type="Pfam" id="PF14833"/>
    </source>
</evidence>
<dbReference type="InterPro" id="IPR008927">
    <property type="entry name" value="6-PGluconate_DH-like_C_sf"/>
</dbReference>
<evidence type="ECO:0000313" key="6">
    <source>
        <dbReference type="EMBL" id="MBP2418370.1"/>
    </source>
</evidence>
<dbReference type="SUPFAM" id="SSF48179">
    <property type="entry name" value="6-phosphogluconate dehydrogenase C-terminal domain-like"/>
    <property type="match status" value="1"/>
</dbReference>
<gene>
    <name evidence="6" type="ORF">JOF54_003292</name>
</gene>
<feature type="domain" description="3-hydroxyisobutyrate dehydrogenase-like NAD-binding" evidence="5">
    <location>
        <begin position="163"/>
        <end position="282"/>
    </location>
</feature>
<dbReference type="InterPro" id="IPR015815">
    <property type="entry name" value="HIBADH-related"/>
</dbReference>
<name>A0ABS4ZCB7_9ACTN</name>
<dbReference type="PANTHER" id="PTHR43580:SF2">
    <property type="entry name" value="CYTOKINE-LIKE NUCLEAR FACTOR N-PAC"/>
    <property type="match status" value="1"/>
</dbReference>
<keyword evidence="7" id="KW-1185">Reference proteome</keyword>
<evidence type="ECO:0000313" key="7">
    <source>
        <dbReference type="Proteomes" id="UP000758168"/>
    </source>
</evidence>
<dbReference type="Pfam" id="PF03446">
    <property type="entry name" value="NAD_binding_2"/>
    <property type="match status" value="1"/>
</dbReference>
<dbReference type="Gene3D" id="3.40.50.720">
    <property type="entry name" value="NAD(P)-binding Rossmann-like Domain"/>
    <property type="match status" value="1"/>
</dbReference>
<dbReference type="Proteomes" id="UP000758168">
    <property type="component" value="Unassembled WGS sequence"/>
</dbReference>
<protein>
    <submittedName>
        <fullName evidence="6">3-hydroxyisobutyrate dehydrogenase</fullName>
        <ecNumber evidence="6">1.1.1.31</ecNumber>
    </submittedName>
</protein>
<dbReference type="PIRSF" id="PIRSF000103">
    <property type="entry name" value="HIBADH"/>
    <property type="match status" value="1"/>
</dbReference>
<proteinExistence type="inferred from homology"/>
<evidence type="ECO:0000259" key="4">
    <source>
        <dbReference type="Pfam" id="PF03446"/>
    </source>
</evidence>
<dbReference type="Gene3D" id="1.10.1040.10">
    <property type="entry name" value="N-(1-d-carboxylethyl)-l-norvaline Dehydrogenase, domain 2"/>
    <property type="match status" value="1"/>
</dbReference>
<dbReference type="InterPro" id="IPR029154">
    <property type="entry name" value="HIBADH-like_NADP-bd"/>
</dbReference>
<reference evidence="6 7" key="1">
    <citation type="submission" date="2021-03" db="EMBL/GenBank/DDBJ databases">
        <title>Sequencing the genomes of 1000 actinobacteria strains.</title>
        <authorList>
            <person name="Klenk H.-P."/>
        </authorList>
    </citation>
    <scope>NUCLEOTIDE SEQUENCE [LARGE SCALE GENOMIC DNA]</scope>
    <source>
        <strain evidence="6 7">DSM 12936</strain>
    </source>
</reference>
<dbReference type="EC" id="1.1.1.31" evidence="6"/>
<dbReference type="GO" id="GO:0008442">
    <property type="term" value="F:3-hydroxyisobutyrate dehydrogenase activity"/>
    <property type="evidence" value="ECO:0007669"/>
    <property type="project" value="UniProtKB-EC"/>
</dbReference>
<dbReference type="PANTHER" id="PTHR43580">
    <property type="entry name" value="OXIDOREDUCTASE GLYR1-RELATED"/>
    <property type="match status" value="1"/>
</dbReference>
<dbReference type="InterPro" id="IPR051265">
    <property type="entry name" value="HIBADH-related_NP60_sf"/>
</dbReference>
<keyword evidence="2 6" id="KW-0560">Oxidoreductase</keyword>
<dbReference type="EMBL" id="JAGIOB010000001">
    <property type="protein sequence ID" value="MBP2418370.1"/>
    <property type="molecule type" value="Genomic_DNA"/>
</dbReference>
<dbReference type="SUPFAM" id="SSF51735">
    <property type="entry name" value="NAD(P)-binding Rossmann-fold domains"/>
    <property type="match status" value="1"/>
</dbReference>
<evidence type="ECO:0000256" key="1">
    <source>
        <dbReference type="ARBA" id="ARBA00009080"/>
    </source>
</evidence>
<dbReference type="RefSeq" id="WP_210057819.1">
    <property type="nucleotide sequence ID" value="NZ_BAAAMH010000033.1"/>
</dbReference>
<accession>A0ABS4ZCB7</accession>
<sequence>MTDVAVLGTGTMGGPMAANLLAAGHAVRVWNRSPGRTGALVEAGAVDASSPAEAVAGADVVLTMLFDLDAAREVATAALGSAGPGAVWLQTGTVGPVGTAELAALAAEHGTGFLDAPVLGTRKPAEDGTLVALLSGDPALRPRVQPVLDAVAARVVWAGDTAGAASALKLAANSWVLSLTAATAQALVLAQAQGVDPTLFLEAIAGTATDSAYAQTKGPAMLQGAFAPAFGLDGGLKDLELILAAVRTQGLPDRLLTAVRDCYATASAGGHGGEDIAAVVTALRGEG</sequence>
<comment type="caution">
    <text evidence="6">The sequence shown here is derived from an EMBL/GenBank/DDBJ whole genome shotgun (WGS) entry which is preliminary data.</text>
</comment>
<comment type="similarity">
    <text evidence="1">Belongs to the HIBADH-related family.</text>
</comment>
<evidence type="ECO:0000256" key="3">
    <source>
        <dbReference type="ARBA" id="ARBA00023027"/>
    </source>
</evidence>
<keyword evidence="3" id="KW-0520">NAD</keyword>
<organism evidence="6 7">
    <name type="scientific">Microlunatus capsulatus</name>
    <dbReference type="NCBI Taxonomy" id="99117"/>
    <lineage>
        <taxon>Bacteria</taxon>
        <taxon>Bacillati</taxon>
        <taxon>Actinomycetota</taxon>
        <taxon>Actinomycetes</taxon>
        <taxon>Propionibacteriales</taxon>
        <taxon>Propionibacteriaceae</taxon>
        <taxon>Microlunatus</taxon>
    </lineage>
</organism>
<dbReference type="InterPro" id="IPR013328">
    <property type="entry name" value="6PGD_dom2"/>
</dbReference>